<dbReference type="Proteomes" id="UP000075243">
    <property type="component" value="Chromosome 1"/>
</dbReference>
<keyword evidence="3" id="KW-1185">Reference proteome</keyword>
<dbReference type="Gramene" id="C.cajan_20708.t">
    <property type="protein sequence ID" value="C.cajan_20708.t"/>
    <property type="gene ID" value="C.cajan_20708"/>
</dbReference>
<name>A0A151UCL2_CAJCA</name>
<sequence length="270" mass="31767">MNYFNDFNILSWNIRGAANAKAHRRIRELIKLYKPSIIILLENHCNVFDQAITFQISKRSSHWVCSAVYANPHSHLRQEAWNHIINIRKMITLPWLVIGDFNEITNADEVRGGNFVPHMAARLTNVIDTCQLMNIEQWVRFGDRNTKFFHTQTLVRRKRNKIHGLYLNDGTWNTDPDTLRRNAKEYFIELFTNNIACCQTLFQVQRCPQLNEEAYYRLLSPVTYDEVKQVIVNMSPLKAPGLDGFQAFFYKKYWQIVGRDLHNLVQNAFS</sequence>
<accession>A0A151UCL2</accession>
<evidence type="ECO:0000259" key="1">
    <source>
        <dbReference type="Pfam" id="PF03372"/>
    </source>
</evidence>
<dbReference type="Gene3D" id="3.60.10.10">
    <property type="entry name" value="Endonuclease/exonuclease/phosphatase"/>
    <property type="match status" value="2"/>
</dbReference>
<dbReference type="PANTHER" id="PTHR35218">
    <property type="entry name" value="RNASE H DOMAIN-CONTAINING PROTEIN"/>
    <property type="match status" value="1"/>
</dbReference>
<dbReference type="Pfam" id="PF03372">
    <property type="entry name" value="Exo_endo_phos"/>
    <property type="match status" value="1"/>
</dbReference>
<evidence type="ECO:0000313" key="3">
    <source>
        <dbReference type="Proteomes" id="UP000075243"/>
    </source>
</evidence>
<dbReference type="InterPro" id="IPR036691">
    <property type="entry name" value="Endo/exonu/phosph_ase_sf"/>
</dbReference>
<protein>
    <submittedName>
        <fullName evidence="2">Transposon TX1 uncharacterized</fullName>
    </submittedName>
</protein>
<dbReference type="SUPFAM" id="SSF56219">
    <property type="entry name" value="DNase I-like"/>
    <property type="match status" value="1"/>
</dbReference>
<dbReference type="InterPro" id="IPR005135">
    <property type="entry name" value="Endo/exonuclease/phosphatase"/>
</dbReference>
<dbReference type="STRING" id="3821.A0A151UCL2"/>
<organism evidence="2 3">
    <name type="scientific">Cajanus cajan</name>
    <name type="common">Pigeon pea</name>
    <name type="synonym">Cajanus indicus</name>
    <dbReference type="NCBI Taxonomy" id="3821"/>
    <lineage>
        <taxon>Eukaryota</taxon>
        <taxon>Viridiplantae</taxon>
        <taxon>Streptophyta</taxon>
        <taxon>Embryophyta</taxon>
        <taxon>Tracheophyta</taxon>
        <taxon>Spermatophyta</taxon>
        <taxon>Magnoliopsida</taxon>
        <taxon>eudicotyledons</taxon>
        <taxon>Gunneridae</taxon>
        <taxon>Pentapetalae</taxon>
        <taxon>rosids</taxon>
        <taxon>fabids</taxon>
        <taxon>Fabales</taxon>
        <taxon>Fabaceae</taxon>
        <taxon>Papilionoideae</taxon>
        <taxon>50 kb inversion clade</taxon>
        <taxon>NPAAA clade</taxon>
        <taxon>indigoferoid/millettioid clade</taxon>
        <taxon>Phaseoleae</taxon>
        <taxon>Cajanus</taxon>
    </lineage>
</organism>
<dbReference type="EMBL" id="CM003603">
    <property type="protein sequence ID" value="KYP77060.1"/>
    <property type="molecule type" value="Genomic_DNA"/>
</dbReference>
<dbReference type="GO" id="GO:0003824">
    <property type="term" value="F:catalytic activity"/>
    <property type="evidence" value="ECO:0007669"/>
    <property type="project" value="InterPro"/>
</dbReference>
<feature type="domain" description="Endonuclease/exonuclease/phosphatase" evidence="1">
    <location>
        <begin position="10"/>
        <end position="155"/>
    </location>
</feature>
<dbReference type="AlphaFoldDB" id="A0A151UCL2"/>
<evidence type="ECO:0000313" key="2">
    <source>
        <dbReference type="EMBL" id="KYP77060.1"/>
    </source>
</evidence>
<reference evidence="2 3" key="1">
    <citation type="journal article" date="2012" name="Nat. Biotechnol.">
        <title>Draft genome sequence of pigeonpea (Cajanus cajan), an orphan legume crop of resource-poor farmers.</title>
        <authorList>
            <person name="Varshney R.K."/>
            <person name="Chen W."/>
            <person name="Li Y."/>
            <person name="Bharti A.K."/>
            <person name="Saxena R.K."/>
            <person name="Schlueter J.A."/>
            <person name="Donoghue M.T."/>
            <person name="Azam S."/>
            <person name="Fan G."/>
            <person name="Whaley A.M."/>
            <person name="Farmer A.D."/>
            <person name="Sheridan J."/>
            <person name="Iwata A."/>
            <person name="Tuteja R."/>
            <person name="Penmetsa R.V."/>
            <person name="Wu W."/>
            <person name="Upadhyaya H.D."/>
            <person name="Yang S.P."/>
            <person name="Shah T."/>
            <person name="Saxena K.B."/>
            <person name="Michael T."/>
            <person name="McCombie W.R."/>
            <person name="Yang B."/>
            <person name="Zhang G."/>
            <person name="Yang H."/>
            <person name="Wang J."/>
            <person name="Spillane C."/>
            <person name="Cook D.R."/>
            <person name="May G.D."/>
            <person name="Xu X."/>
            <person name="Jackson S.A."/>
        </authorList>
    </citation>
    <scope>NUCLEOTIDE SEQUENCE [LARGE SCALE GENOMIC DNA]</scope>
    <source>
        <strain evidence="3">cv. Asha</strain>
    </source>
</reference>
<gene>
    <name evidence="2" type="ORF">KK1_021328</name>
</gene>
<dbReference type="PANTHER" id="PTHR35218:SF9">
    <property type="entry name" value="ENDONUCLEASE_EXONUCLEASE_PHOSPHATASE DOMAIN-CONTAINING PROTEIN"/>
    <property type="match status" value="1"/>
</dbReference>
<proteinExistence type="predicted"/>
<dbReference type="OMA" id="NAVICSI"/>